<accession>A4JJP8</accession>
<proteinExistence type="predicted"/>
<dbReference type="eggNOG" id="ENOG5031DCJ">
    <property type="taxonomic scope" value="Bacteria"/>
</dbReference>
<evidence type="ECO:0000313" key="2">
    <source>
        <dbReference type="Proteomes" id="UP000002287"/>
    </source>
</evidence>
<dbReference type="KEGG" id="bvi:Bcep1808_3513"/>
<dbReference type="Proteomes" id="UP000002287">
    <property type="component" value="Chromosome 2"/>
</dbReference>
<name>A4JJP8_BURVG</name>
<evidence type="ECO:0000313" key="1">
    <source>
        <dbReference type="EMBL" id="ABO56501.1"/>
    </source>
</evidence>
<dbReference type="EMBL" id="CP000615">
    <property type="protein sequence ID" value="ABO56501.1"/>
    <property type="molecule type" value="Genomic_DNA"/>
</dbReference>
<sequence length="86" mass="9497">MMTWIVDNRGRHDSPPLGRKTMGYDVHITRSENWSDGHGPKIDIDEWKALVLSDPDMRLDGYASVAVGDGSVLRVDSEGLAVFVIA</sequence>
<dbReference type="HOGENOM" id="CLU_2491966_0_0_4"/>
<gene>
    <name evidence="1" type="ordered locus">Bcep1808_3513</name>
</gene>
<reference evidence="2" key="1">
    <citation type="submission" date="2007-03" db="EMBL/GenBank/DDBJ databases">
        <title>Complete sequence of chromosome 2 of Burkholderia vietnamiensis G4.</title>
        <authorList>
            <consortium name="US DOE Joint Genome Institute"/>
            <person name="Copeland A."/>
            <person name="Lucas S."/>
            <person name="Lapidus A."/>
            <person name="Barry K."/>
            <person name="Detter J.C."/>
            <person name="Glavina del Rio T."/>
            <person name="Hammon N."/>
            <person name="Israni S."/>
            <person name="Dalin E."/>
            <person name="Tice H."/>
            <person name="Pitluck S."/>
            <person name="Chain P."/>
            <person name="Malfatti S."/>
            <person name="Shin M."/>
            <person name="Vergez L."/>
            <person name="Schmutz J."/>
            <person name="Larimer F."/>
            <person name="Land M."/>
            <person name="Hauser L."/>
            <person name="Kyrpides N."/>
            <person name="Tiedje J."/>
            <person name="Richardson P."/>
        </authorList>
    </citation>
    <scope>NUCLEOTIDE SEQUENCE [LARGE SCALE GENOMIC DNA]</scope>
    <source>
        <strain evidence="2">G4 / LMG 22486</strain>
    </source>
</reference>
<protein>
    <submittedName>
        <fullName evidence="1">Uncharacterized protein</fullName>
    </submittedName>
</protein>
<dbReference type="AlphaFoldDB" id="A4JJP8"/>
<organism evidence="1 2">
    <name type="scientific">Burkholderia vietnamiensis (strain G4 / LMG 22486)</name>
    <name type="common">Burkholderia cepacia (strain R1808)</name>
    <dbReference type="NCBI Taxonomy" id="269482"/>
    <lineage>
        <taxon>Bacteria</taxon>
        <taxon>Pseudomonadati</taxon>
        <taxon>Pseudomonadota</taxon>
        <taxon>Betaproteobacteria</taxon>
        <taxon>Burkholderiales</taxon>
        <taxon>Burkholderiaceae</taxon>
        <taxon>Burkholderia</taxon>
        <taxon>Burkholderia cepacia complex</taxon>
    </lineage>
</organism>